<organism evidence="1 2">
    <name type="scientific">Candidatus Vampirococcus lugosii</name>
    <dbReference type="NCBI Taxonomy" id="2789015"/>
    <lineage>
        <taxon>Bacteria</taxon>
        <taxon>Candidatus Absconditibacteriota</taxon>
        <taxon>Vampirococcus</taxon>
    </lineage>
</organism>
<accession>A0ABS5QM34</accession>
<sequence>MEIEVKEDNHTNENNSISEKDKQIFEYNKNVEYNKEVINRNKYYYLLVDIASKIQYNLYCISTNLDLLALGELEKNINSLKTEIDSLLEDIFMGETPADLFNYLKSLCSNILKIHVSDELYSVLSNKNTDGILGIILDKENIGIPKTSILFLSMIISLSFYVKQLYNELVNLSGMNFETYEIDLNSYQKIFDKKSMEVIKKTNTIESKNLIYLYKNVIDKNNKDCFFNRLINFNKTPKSNIEITKYLTNNIGRLNPGGVEFFSFQKIINTINTTGNMNFANGIELMIKLIDVFDLTYSPGHSKRVSKLSNIILELLLDDGIGFYLYGEV</sequence>
<proteinExistence type="predicted"/>
<protein>
    <submittedName>
        <fullName evidence="1">Uncharacterized protein</fullName>
    </submittedName>
</protein>
<dbReference type="EMBL" id="JAEDAM010000060">
    <property type="protein sequence ID" value="MBS8122248.1"/>
    <property type="molecule type" value="Genomic_DNA"/>
</dbReference>
<gene>
    <name evidence="1" type="ORF">VAMP_222n35</name>
</gene>
<name>A0ABS5QM34_9BACT</name>
<evidence type="ECO:0000313" key="1">
    <source>
        <dbReference type="EMBL" id="MBS8122248.1"/>
    </source>
</evidence>
<evidence type="ECO:0000313" key="2">
    <source>
        <dbReference type="Proteomes" id="UP000680365"/>
    </source>
</evidence>
<dbReference type="Proteomes" id="UP000680365">
    <property type="component" value="Unassembled WGS sequence"/>
</dbReference>
<keyword evidence="2" id="KW-1185">Reference proteome</keyword>
<reference evidence="1 2" key="1">
    <citation type="journal article" date="2021" name="Nat. Commun.">
        <title>Reductive evolution and unique predatory mode in the CPR bacterium Vampirococcus lugosii.</title>
        <authorList>
            <person name="Moreira D."/>
            <person name="Zivanovic Y."/>
            <person name="Lopez-Archilla A.I."/>
            <person name="Iniesto M."/>
            <person name="Lopez-Garcia P."/>
        </authorList>
    </citation>
    <scope>NUCLEOTIDE SEQUENCE [LARGE SCALE GENOMIC DNA]</scope>
    <source>
        <strain evidence="1">Chiprana</strain>
    </source>
</reference>
<comment type="caution">
    <text evidence="1">The sequence shown here is derived from an EMBL/GenBank/DDBJ whole genome shotgun (WGS) entry which is preliminary data.</text>
</comment>